<protein>
    <submittedName>
        <fullName evidence="1">Uncharacterized protein</fullName>
    </submittedName>
</protein>
<dbReference type="Proteomes" id="UP000073923">
    <property type="component" value="Unassembled WGS sequence"/>
</dbReference>
<gene>
    <name evidence="1" type="ORF">NS355_14415</name>
</gene>
<dbReference type="EMBL" id="LDTF01000088">
    <property type="protein sequence ID" value="KTT96447.1"/>
    <property type="molecule type" value="Genomic_DNA"/>
</dbReference>
<reference evidence="1 2" key="1">
    <citation type="journal article" date="2016" name="Front. Microbiol.">
        <title>Genomic Resource of Rice Seed Associated Bacteria.</title>
        <authorList>
            <person name="Midha S."/>
            <person name="Bansal K."/>
            <person name="Sharma S."/>
            <person name="Kumar N."/>
            <person name="Patil P.P."/>
            <person name="Chaudhry V."/>
            <person name="Patil P.B."/>
        </authorList>
    </citation>
    <scope>NUCLEOTIDE SEQUENCE [LARGE SCALE GENOMIC DNA]</scope>
    <source>
        <strain evidence="1 2">NS355</strain>
    </source>
</reference>
<dbReference type="AlphaFoldDB" id="A0A147IMF7"/>
<comment type="caution">
    <text evidence="1">The sequence shown here is derived from an EMBL/GenBank/DDBJ whole genome shotgun (WGS) entry which is preliminary data.</text>
</comment>
<dbReference type="PATRIC" id="fig|172044.3.peg.3270"/>
<sequence length="481" mass="52461">MKTFATDLLEATLVDKFDAALRSVELENGTLLATVLASAIMVDLRCSGSEDGVDTIDTLDEDAIKELGALLLFAIEGDDRPFTLPLGTVVRPYEPGSVEIGEEVWVIQTGKPGLSPIEIVRHDAYGRNLELLREFIGKWVQGRPWQCIGLPSPSNISDYGPVNLLAFPPFHDAGGVVLQREVNSTGAACFAAAMPEDIKFLALSIANDMRAMWHRRQDIADQARAVRQIAESKISNDAVGVALHAIAIDLHRQHTDKHFGFYVHYDAIDDAFRPGVVRNFMPAPFEGVYPNQGATHEIVGRREARDAVRALGADGVRLFFAEYEREATRLARIDSHEADTARIRLQQLERELGNLYENLLAGIASPALRQMIDERETEKARLISRNAIVDKGVVSHRTLPTPSALQAQFQARIADLRSTLEDPAVRGHAASIMSRLIESVTIYPDAPEGPAAEVVAYAINDNAAREGGVSSSIAVVAGAGF</sequence>
<dbReference type="RefSeq" id="WP_153008234.1">
    <property type="nucleotide sequence ID" value="NZ_LDTF01000088.1"/>
</dbReference>
<proteinExistence type="predicted"/>
<name>A0A147IMF7_9SPHN</name>
<evidence type="ECO:0000313" key="1">
    <source>
        <dbReference type="EMBL" id="KTT96447.1"/>
    </source>
</evidence>
<feature type="non-terminal residue" evidence="1">
    <location>
        <position position="481"/>
    </location>
</feature>
<evidence type="ECO:0000313" key="2">
    <source>
        <dbReference type="Proteomes" id="UP000073923"/>
    </source>
</evidence>
<accession>A0A147IMF7</accession>
<organism evidence="1 2">
    <name type="scientific">Sphingomonas yabuuchiae</name>
    <dbReference type="NCBI Taxonomy" id="172044"/>
    <lineage>
        <taxon>Bacteria</taxon>
        <taxon>Pseudomonadati</taxon>
        <taxon>Pseudomonadota</taxon>
        <taxon>Alphaproteobacteria</taxon>
        <taxon>Sphingomonadales</taxon>
        <taxon>Sphingomonadaceae</taxon>
        <taxon>Sphingomonas</taxon>
    </lineage>
</organism>
<dbReference type="OrthoDB" id="7432538at2"/>